<keyword evidence="2" id="KW-1185">Reference proteome</keyword>
<protein>
    <submittedName>
        <fullName evidence="1">Uncharacterized protein</fullName>
    </submittedName>
</protein>
<dbReference type="EMBL" id="QFBC01000001">
    <property type="protein sequence ID" value="PWE57636.1"/>
    <property type="molecule type" value="Genomic_DNA"/>
</dbReference>
<dbReference type="Proteomes" id="UP000245252">
    <property type="component" value="Unassembled WGS sequence"/>
</dbReference>
<gene>
    <name evidence="1" type="ORF">DEM27_00010</name>
</gene>
<reference evidence="1 2" key="1">
    <citation type="submission" date="2018-05" db="EMBL/GenBank/DDBJ databases">
        <title>The draft genome of strain NS-104.</title>
        <authorList>
            <person name="Hang P."/>
            <person name="Jiang J."/>
        </authorList>
    </citation>
    <scope>NUCLEOTIDE SEQUENCE [LARGE SCALE GENOMIC DNA]</scope>
    <source>
        <strain evidence="1 2">NS-104</strain>
    </source>
</reference>
<dbReference type="RefSeq" id="WP_109456151.1">
    <property type="nucleotide sequence ID" value="NZ_QFBC01000001.1"/>
</dbReference>
<sequence length="98" mass="10704">MADDIAVDPEETRQVEAHVAACKAAIETTIARFDHPLVSAVVIAIANLEARVLSEIEDAEERAALIYELDHSRTQIRAIYASLAPARTRSVIVKGTKH</sequence>
<evidence type="ECO:0000313" key="2">
    <source>
        <dbReference type="Proteomes" id="UP000245252"/>
    </source>
</evidence>
<name>A0A2U2DWF3_9HYPH</name>
<comment type="caution">
    <text evidence="1">The sequence shown here is derived from an EMBL/GenBank/DDBJ whole genome shotgun (WGS) entry which is preliminary data.</text>
</comment>
<dbReference type="AlphaFoldDB" id="A0A2U2DWF3"/>
<organism evidence="1 2">
    <name type="scientific">Metarhizobium album</name>
    <dbReference type="NCBI Taxonomy" id="2182425"/>
    <lineage>
        <taxon>Bacteria</taxon>
        <taxon>Pseudomonadati</taxon>
        <taxon>Pseudomonadota</taxon>
        <taxon>Alphaproteobacteria</taxon>
        <taxon>Hyphomicrobiales</taxon>
        <taxon>Rhizobiaceae</taxon>
        <taxon>Metarhizobium</taxon>
    </lineage>
</organism>
<accession>A0A2U2DWF3</accession>
<proteinExistence type="predicted"/>
<evidence type="ECO:0000313" key="1">
    <source>
        <dbReference type="EMBL" id="PWE57636.1"/>
    </source>
</evidence>